<dbReference type="RefSeq" id="WP_345068336.1">
    <property type="nucleotide sequence ID" value="NZ_BAABCN010000010.1"/>
</dbReference>
<dbReference type="PROSITE" id="PS51462">
    <property type="entry name" value="NUDIX"/>
    <property type="match status" value="1"/>
</dbReference>
<keyword evidence="2" id="KW-0378">Hydrolase</keyword>
<dbReference type="PROSITE" id="PS00893">
    <property type="entry name" value="NUDIX_BOX"/>
    <property type="match status" value="1"/>
</dbReference>
<evidence type="ECO:0000256" key="1">
    <source>
        <dbReference type="ARBA" id="ARBA00001946"/>
    </source>
</evidence>
<sequence length="163" mass="17927">MATPDFVRDLRQAIGGAPLWLSGVTAVVLRDDEVLLVRRADNGAWTPVTGIIDPGEEPADAAVREILEEADVVASVERLVWVHVLEPLTYDNGDQAQYLDLVFRCRWDSGVPFPADGENTEAAWFRLDALPELRGNHAERIRRAVAADVATDAHFEGGRSIRA</sequence>
<dbReference type="Gene3D" id="3.90.79.10">
    <property type="entry name" value="Nucleoside Triphosphate Pyrophosphohydrolase"/>
    <property type="match status" value="1"/>
</dbReference>
<keyword evidence="5" id="KW-1185">Reference proteome</keyword>
<evidence type="ECO:0000313" key="4">
    <source>
        <dbReference type="EMBL" id="GAA3886659.1"/>
    </source>
</evidence>
<organism evidence="4 5">
    <name type="scientific">Leifsonia kafniensis</name>
    <dbReference type="NCBI Taxonomy" id="475957"/>
    <lineage>
        <taxon>Bacteria</taxon>
        <taxon>Bacillati</taxon>
        <taxon>Actinomycetota</taxon>
        <taxon>Actinomycetes</taxon>
        <taxon>Micrococcales</taxon>
        <taxon>Microbacteriaceae</taxon>
        <taxon>Leifsonia</taxon>
    </lineage>
</organism>
<dbReference type="InterPro" id="IPR020084">
    <property type="entry name" value="NUDIX_hydrolase_CS"/>
</dbReference>
<comment type="cofactor">
    <cofactor evidence="1">
        <name>Mg(2+)</name>
        <dbReference type="ChEBI" id="CHEBI:18420"/>
    </cofactor>
</comment>
<dbReference type="CDD" id="cd18879">
    <property type="entry name" value="NUDIX_Hydrolase"/>
    <property type="match status" value="1"/>
</dbReference>
<dbReference type="PANTHER" id="PTHR43046">
    <property type="entry name" value="GDP-MANNOSE MANNOSYL HYDROLASE"/>
    <property type="match status" value="1"/>
</dbReference>
<evidence type="ECO:0000256" key="2">
    <source>
        <dbReference type="ARBA" id="ARBA00022801"/>
    </source>
</evidence>
<feature type="domain" description="Nudix hydrolase" evidence="3">
    <location>
        <begin position="19"/>
        <end position="147"/>
    </location>
</feature>
<dbReference type="InterPro" id="IPR015797">
    <property type="entry name" value="NUDIX_hydrolase-like_dom_sf"/>
</dbReference>
<dbReference type="Proteomes" id="UP001501803">
    <property type="component" value="Unassembled WGS sequence"/>
</dbReference>
<accession>A0ABP7KW09</accession>
<evidence type="ECO:0000259" key="3">
    <source>
        <dbReference type="PROSITE" id="PS51462"/>
    </source>
</evidence>
<dbReference type="SUPFAM" id="SSF55811">
    <property type="entry name" value="Nudix"/>
    <property type="match status" value="1"/>
</dbReference>
<reference evidence="5" key="1">
    <citation type="journal article" date="2019" name="Int. J. Syst. Evol. Microbiol.">
        <title>The Global Catalogue of Microorganisms (GCM) 10K type strain sequencing project: providing services to taxonomists for standard genome sequencing and annotation.</title>
        <authorList>
            <consortium name="The Broad Institute Genomics Platform"/>
            <consortium name="The Broad Institute Genome Sequencing Center for Infectious Disease"/>
            <person name="Wu L."/>
            <person name="Ma J."/>
        </authorList>
    </citation>
    <scope>NUCLEOTIDE SEQUENCE [LARGE SCALE GENOMIC DNA]</scope>
    <source>
        <strain evidence="5">JCM 17021</strain>
    </source>
</reference>
<dbReference type="InterPro" id="IPR000086">
    <property type="entry name" value="NUDIX_hydrolase_dom"/>
</dbReference>
<proteinExistence type="predicted"/>
<dbReference type="PANTHER" id="PTHR43046:SF16">
    <property type="entry name" value="ADP-RIBOSE PYROPHOSPHATASE YJHB-RELATED"/>
    <property type="match status" value="1"/>
</dbReference>
<comment type="caution">
    <text evidence="4">The sequence shown here is derived from an EMBL/GenBank/DDBJ whole genome shotgun (WGS) entry which is preliminary data.</text>
</comment>
<dbReference type="Pfam" id="PF00293">
    <property type="entry name" value="NUDIX"/>
    <property type="match status" value="1"/>
</dbReference>
<dbReference type="EMBL" id="BAABCN010000010">
    <property type="protein sequence ID" value="GAA3886659.1"/>
    <property type="molecule type" value="Genomic_DNA"/>
</dbReference>
<name>A0ABP7KW09_9MICO</name>
<evidence type="ECO:0000313" key="5">
    <source>
        <dbReference type="Proteomes" id="UP001501803"/>
    </source>
</evidence>
<protein>
    <submittedName>
        <fullName evidence="4">NUDIX domain-containing protein</fullName>
    </submittedName>
</protein>
<gene>
    <name evidence="4" type="ORF">GCM10022381_30950</name>
</gene>